<dbReference type="CDD" id="cd14014">
    <property type="entry name" value="STKc_PknB_like"/>
    <property type="match status" value="1"/>
</dbReference>
<evidence type="ECO:0000313" key="9">
    <source>
        <dbReference type="Proteomes" id="UP000620127"/>
    </source>
</evidence>
<dbReference type="PANTHER" id="PTHR43289">
    <property type="entry name" value="MITOGEN-ACTIVATED PROTEIN KINASE KINASE KINASE 20-RELATED"/>
    <property type="match status" value="1"/>
</dbReference>
<name>A0ABQ2X8J7_9BURK</name>
<sequence>MIQHIHASNPATPGKSPMRRIGRFTVTDKLGSGSNGNVLLGHDPIIDRAVAIKILNNPVGATDKKQREQQFINEARAAGRLSHPNIVTIYDASTEGGTTFIAMEFLQGKDLRELMASGKRFDVLEVASIAYKIAGALAFAHNQGVIHRDIKPANIFIVENNQPKVVDFGIARVPNRVLDDNGQPQTLFKGTIMGTPNYMSPEQALSQPVTALTDVYSLGAVMYEMLTGQKPFSASDFDKLLYNITHKSPKSPDLLNPDVPEKLAHIVMKAMQKKTHRRYKSAAEMALALNKFLSSEKRARRQSSSGKENNSASTSGLFAGKSNLFWLGWGSFIIAAILAILAFKSR</sequence>
<dbReference type="Gene3D" id="3.30.200.20">
    <property type="entry name" value="Phosphorylase Kinase, domain 1"/>
    <property type="match status" value="1"/>
</dbReference>
<dbReference type="PROSITE" id="PS00107">
    <property type="entry name" value="PROTEIN_KINASE_ATP"/>
    <property type="match status" value="1"/>
</dbReference>
<dbReference type="SUPFAM" id="SSF56112">
    <property type="entry name" value="Protein kinase-like (PK-like)"/>
    <property type="match status" value="1"/>
</dbReference>
<comment type="caution">
    <text evidence="8">The sequence shown here is derived from an EMBL/GenBank/DDBJ whole genome shotgun (WGS) entry which is preliminary data.</text>
</comment>
<keyword evidence="3" id="KW-0418">Kinase</keyword>
<evidence type="ECO:0000256" key="1">
    <source>
        <dbReference type="ARBA" id="ARBA00022679"/>
    </source>
</evidence>
<keyword evidence="6" id="KW-1133">Transmembrane helix</keyword>
<dbReference type="Gene3D" id="1.10.510.10">
    <property type="entry name" value="Transferase(Phosphotransferase) domain 1"/>
    <property type="match status" value="1"/>
</dbReference>
<protein>
    <recommendedName>
        <fullName evidence="7">Protein kinase domain-containing protein</fullName>
    </recommendedName>
</protein>
<keyword evidence="6" id="KW-0472">Membrane</keyword>
<dbReference type="PROSITE" id="PS50011">
    <property type="entry name" value="PROTEIN_KINASE_DOM"/>
    <property type="match status" value="1"/>
</dbReference>
<gene>
    <name evidence="8" type="ORF">GCM10011282_08920</name>
</gene>
<keyword evidence="6" id="KW-0812">Transmembrane</keyword>
<dbReference type="InterPro" id="IPR017441">
    <property type="entry name" value="Protein_kinase_ATP_BS"/>
</dbReference>
<reference evidence="9" key="1">
    <citation type="journal article" date="2019" name="Int. J. Syst. Evol. Microbiol.">
        <title>The Global Catalogue of Microorganisms (GCM) 10K type strain sequencing project: providing services to taxonomists for standard genome sequencing and annotation.</title>
        <authorList>
            <consortium name="The Broad Institute Genomics Platform"/>
            <consortium name="The Broad Institute Genome Sequencing Center for Infectious Disease"/>
            <person name="Wu L."/>
            <person name="Ma J."/>
        </authorList>
    </citation>
    <scope>NUCLEOTIDE SEQUENCE [LARGE SCALE GENOMIC DNA]</scope>
    <source>
        <strain evidence="9">KCTC 23916</strain>
    </source>
</reference>
<evidence type="ECO:0000313" key="8">
    <source>
        <dbReference type="EMBL" id="GGX04843.1"/>
    </source>
</evidence>
<dbReference type="PROSITE" id="PS00108">
    <property type="entry name" value="PROTEIN_KINASE_ST"/>
    <property type="match status" value="1"/>
</dbReference>
<feature type="transmembrane region" description="Helical" evidence="6">
    <location>
        <begin position="324"/>
        <end position="343"/>
    </location>
</feature>
<evidence type="ECO:0000256" key="6">
    <source>
        <dbReference type="SAM" id="Phobius"/>
    </source>
</evidence>
<keyword evidence="1" id="KW-0808">Transferase</keyword>
<feature type="binding site" evidence="5">
    <location>
        <position position="53"/>
    </location>
    <ligand>
        <name>ATP</name>
        <dbReference type="ChEBI" id="CHEBI:30616"/>
    </ligand>
</feature>
<dbReference type="InterPro" id="IPR008271">
    <property type="entry name" value="Ser/Thr_kinase_AS"/>
</dbReference>
<proteinExistence type="predicted"/>
<dbReference type="InterPro" id="IPR011009">
    <property type="entry name" value="Kinase-like_dom_sf"/>
</dbReference>
<keyword evidence="2 5" id="KW-0547">Nucleotide-binding</keyword>
<dbReference type="EMBL" id="BMYT01000001">
    <property type="protein sequence ID" value="GGX04843.1"/>
    <property type="molecule type" value="Genomic_DNA"/>
</dbReference>
<dbReference type="Pfam" id="PF00069">
    <property type="entry name" value="Pkinase"/>
    <property type="match status" value="1"/>
</dbReference>
<feature type="domain" description="Protein kinase" evidence="7">
    <location>
        <begin position="24"/>
        <end position="293"/>
    </location>
</feature>
<keyword evidence="9" id="KW-1185">Reference proteome</keyword>
<organism evidence="8 9">
    <name type="scientific">Undibacterium macrobrachii</name>
    <dbReference type="NCBI Taxonomy" id="1119058"/>
    <lineage>
        <taxon>Bacteria</taxon>
        <taxon>Pseudomonadati</taxon>
        <taxon>Pseudomonadota</taxon>
        <taxon>Betaproteobacteria</taxon>
        <taxon>Burkholderiales</taxon>
        <taxon>Oxalobacteraceae</taxon>
        <taxon>Undibacterium</taxon>
    </lineage>
</organism>
<evidence type="ECO:0000259" key="7">
    <source>
        <dbReference type="PROSITE" id="PS50011"/>
    </source>
</evidence>
<evidence type="ECO:0000256" key="5">
    <source>
        <dbReference type="PROSITE-ProRule" id="PRU10141"/>
    </source>
</evidence>
<dbReference type="RefSeq" id="WP_189344764.1">
    <property type="nucleotide sequence ID" value="NZ_BMYT01000001.1"/>
</dbReference>
<evidence type="ECO:0000256" key="4">
    <source>
        <dbReference type="ARBA" id="ARBA00022840"/>
    </source>
</evidence>
<evidence type="ECO:0000256" key="2">
    <source>
        <dbReference type="ARBA" id="ARBA00022741"/>
    </source>
</evidence>
<dbReference type="SMART" id="SM00220">
    <property type="entry name" value="S_TKc"/>
    <property type="match status" value="1"/>
</dbReference>
<accession>A0ABQ2X8J7</accession>
<dbReference type="InterPro" id="IPR000719">
    <property type="entry name" value="Prot_kinase_dom"/>
</dbReference>
<dbReference type="PANTHER" id="PTHR43289:SF34">
    <property type="entry name" value="SERINE_THREONINE-PROTEIN KINASE YBDM-RELATED"/>
    <property type="match status" value="1"/>
</dbReference>
<keyword evidence="4 5" id="KW-0067">ATP-binding</keyword>
<evidence type="ECO:0000256" key="3">
    <source>
        <dbReference type="ARBA" id="ARBA00022777"/>
    </source>
</evidence>
<dbReference type="Proteomes" id="UP000620127">
    <property type="component" value="Unassembled WGS sequence"/>
</dbReference>